<dbReference type="Pfam" id="PF16472">
    <property type="entry name" value="DUF5050"/>
    <property type="match status" value="1"/>
</dbReference>
<dbReference type="STRING" id="670482.SAMN04488542_11643"/>
<name>A0A1G7NLC2_9BACL</name>
<dbReference type="AlphaFoldDB" id="A0A1G7NLC2"/>
<protein>
    <recommendedName>
        <fullName evidence="2">Prolow-density lipoprotein receptor-related protein 1-like beta-propeller domain-containing protein</fullName>
    </recommendedName>
</protein>
<feature type="chain" id="PRO_5011608985" description="Prolow-density lipoprotein receptor-related protein 1-like beta-propeller domain-containing protein" evidence="1">
    <location>
        <begin position="31"/>
        <end position="439"/>
    </location>
</feature>
<accession>A0A1G7NLC2</accession>
<proteinExistence type="predicted"/>
<keyword evidence="4" id="KW-1185">Reference proteome</keyword>
<evidence type="ECO:0000313" key="4">
    <source>
        <dbReference type="Proteomes" id="UP000198972"/>
    </source>
</evidence>
<reference evidence="3 4" key="1">
    <citation type="submission" date="2016-10" db="EMBL/GenBank/DDBJ databases">
        <authorList>
            <person name="de Groot N.N."/>
        </authorList>
    </citation>
    <scope>NUCLEOTIDE SEQUENCE [LARGE SCALE GENOMIC DNA]</scope>
    <source>
        <strain evidence="3 4">DSM 28129</strain>
    </source>
</reference>
<keyword evidence="1" id="KW-0732">Signal</keyword>
<feature type="domain" description="Prolow-density lipoprotein receptor-related protein 1-like beta-propeller" evidence="2">
    <location>
        <begin position="32"/>
        <end position="177"/>
    </location>
</feature>
<evidence type="ECO:0000256" key="1">
    <source>
        <dbReference type="SAM" id="SignalP"/>
    </source>
</evidence>
<evidence type="ECO:0000313" key="3">
    <source>
        <dbReference type="EMBL" id="SDF74874.1"/>
    </source>
</evidence>
<dbReference type="EMBL" id="FNBG01000016">
    <property type="protein sequence ID" value="SDF74874.1"/>
    <property type="molecule type" value="Genomic_DNA"/>
</dbReference>
<dbReference type="SUPFAM" id="SSF89372">
    <property type="entry name" value="Fucose-specific lectin"/>
    <property type="match status" value="1"/>
</dbReference>
<feature type="signal peptide" evidence="1">
    <location>
        <begin position="1"/>
        <end position="30"/>
    </location>
</feature>
<dbReference type="RefSeq" id="WP_175471419.1">
    <property type="nucleotide sequence ID" value="NZ_FNBG01000016.1"/>
</dbReference>
<dbReference type="InterPro" id="IPR032485">
    <property type="entry name" value="LRP1-like_beta_prop"/>
</dbReference>
<organism evidence="3 4">
    <name type="scientific">Fontibacillus panacisegetis</name>
    <dbReference type="NCBI Taxonomy" id="670482"/>
    <lineage>
        <taxon>Bacteria</taxon>
        <taxon>Bacillati</taxon>
        <taxon>Bacillota</taxon>
        <taxon>Bacilli</taxon>
        <taxon>Bacillales</taxon>
        <taxon>Paenibacillaceae</taxon>
        <taxon>Fontibacillus</taxon>
    </lineage>
</organism>
<gene>
    <name evidence="3" type="ORF">SAMN04488542_11643</name>
</gene>
<evidence type="ECO:0000259" key="2">
    <source>
        <dbReference type="Pfam" id="PF16472"/>
    </source>
</evidence>
<dbReference type="Proteomes" id="UP000198972">
    <property type="component" value="Unassembled WGS sequence"/>
</dbReference>
<sequence>MTMTRHPVKKFIFTLAIFALIFGGSIPGKAAAEKAATAASSNAIVYYLSDDDSLYRVKTDGSPSEKMQDSFEGYKVRKAGNYMYYYYDDENTSITTLQRISLSAPLTAPSNFGGDKEILYYDTSGNYVYYMNEDGNIYRALGDASSNAEAKLIADHANTEFPNFSIINGRIYYNALKDGYTTWAASKAADGSGNVQWIASGAVEGSFFVHTYNSTLYLMVNTNPAETQYSTDCVVLYYLPINGGTAKAVNAKAPLDVNAVYSGSWINDGYVYNKGIRLDSKKEYDYTLGKGHIITKSGTTFPLNKTGVYDIVNSGTNKLAYVDAYGKAHVSTITNNKVTSTKTIQRTNVSRIINLMNNGKVKSTILFAGSGTYVLNDDLSTKKLEGIEWDNSTYEEGIPGIFYANSADNYRLYRMNDDGKASVKLTDDKVSSVLLITKP</sequence>